<keyword evidence="3 5" id="KW-1133">Transmembrane helix</keyword>
<feature type="domain" description="ABC-2 type transporter transmembrane" evidence="6">
    <location>
        <begin position="290"/>
        <end position="358"/>
    </location>
</feature>
<feature type="transmembrane region" description="Helical" evidence="5">
    <location>
        <begin position="334"/>
        <end position="362"/>
    </location>
</feature>
<dbReference type="Proteomes" id="UP000270094">
    <property type="component" value="Unassembled WGS sequence"/>
</dbReference>
<proteinExistence type="predicted"/>
<dbReference type="OrthoDB" id="10255969at2759"/>
<dbReference type="PANTHER" id="PTHR19229:SF260">
    <property type="entry name" value="ABC TRANSPORTER DOMAIN-CONTAINING PROTEIN"/>
    <property type="match status" value="1"/>
</dbReference>
<dbReference type="AlphaFoldDB" id="A0A3P7IKM4"/>
<keyword evidence="2 5" id="KW-0812">Transmembrane</keyword>
<comment type="subcellular location">
    <subcellularLocation>
        <location evidence="1">Membrane</location>
        <topology evidence="1">Multi-pass membrane protein</topology>
    </subcellularLocation>
</comment>
<accession>A0A3P7IKM4</accession>
<dbReference type="GO" id="GO:0016020">
    <property type="term" value="C:membrane"/>
    <property type="evidence" value="ECO:0007669"/>
    <property type="project" value="UniProtKB-SubCell"/>
</dbReference>
<sequence length="370" mass="42298">LYRFIEKIVPGKQEHDKQFCHGVWVQDDLNCSSLESALMQKLRPLLTGYILVTPPSPVVEEMIDVLNNPLRLADFIRQKFYEYPEIADDLQTAFYNSELRAATLNLLALVKAFAEHQQAPQWVKTLEFGLEHIFGPPSDPYSFGAITKNVTETINKYTTCFLMDRFVTVANESAMEDAAVCLTDYQQYLTGIVIVNMTDNATEFEPFTTYKIRHLPGLVDNTYSYVDSPRRVFDRNMPFNDLKYLTYGFSFLQEAVDRAIIAIRSNSSLSLGMYSQQEPYPCVSYDTFNITYFLALFVILSFIIPAALLVKNIVHEKELRLKEQMRIMGLGDMVHLWSWAIISLTLNIASTFAICLIIKVSFLSFSHDAA</sequence>
<evidence type="ECO:0000256" key="1">
    <source>
        <dbReference type="ARBA" id="ARBA00004141"/>
    </source>
</evidence>
<dbReference type="EMBL" id="UYYB01002092">
    <property type="protein sequence ID" value="VDM66124.1"/>
    <property type="molecule type" value="Genomic_DNA"/>
</dbReference>
<organism evidence="7 8">
    <name type="scientific">Strongylus vulgaris</name>
    <name type="common">Blood worm</name>
    <dbReference type="NCBI Taxonomy" id="40348"/>
    <lineage>
        <taxon>Eukaryota</taxon>
        <taxon>Metazoa</taxon>
        <taxon>Ecdysozoa</taxon>
        <taxon>Nematoda</taxon>
        <taxon>Chromadorea</taxon>
        <taxon>Rhabditida</taxon>
        <taxon>Rhabditina</taxon>
        <taxon>Rhabditomorpha</taxon>
        <taxon>Strongyloidea</taxon>
        <taxon>Strongylidae</taxon>
        <taxon>Strongylus</taxon>
    </lineage>
</organism>
<dbReference type="InterPro" id="IPR013525">
    <property type="entry name" value="ABC2_TM"/>
</dbReference>
<evidence type="ECO:0000256" key="4">
    <source>
        <dbReference type="ARBA" id="ARBA00023136"/>
    </source>
</evidence>
<evidence type="ECO:0000256" key="2">
    <source>
        <dbReference type="ARBA" id="ARBA00022692"/>
    </source>
</evidence>
<dbReference type="InterPro" id="IPR026082">
    <property type="entry name" value="ABCA"/>
</dbReference>
<evidence type="ECO:0000256" key="3">
    <source>
        <dbReference type="ARBA" id="ARBA00022989"/>
    </source>
</evidence>
<evidence type="ECO:0000259" key="6">
    <source>
        <dbReference type="Pfam" id="PF12698"/>
    </source>
</evidence>
<evidence type="ECO:0000256" key="5">
    <source>
        <dbReference type="SAM" id="Phobius"/>
    </source>
</evidence>
<name>A0A3P7IKM4_STRVU</name>
<feature type="non-terminal residue" evidence="7">
    <location>
        <position position="1"/>
    </location>
</feature>
<dbReference type="Pfam" id="PF12698">
    <property type="entry name" value="ABC2_membrane_3"/>
    <property type="match status" value="1"/>
</dbReference>
<reference evidence="7 8" key="1">
    <citation type="submission" date="2018-11" db="EMBL/GenBank/DDBJ databases">
        <authorList>
            <consortium name="Pathogen Informatics"/>
        </authorList>
    </citation>
    <scope>NUCLEOTIDE SEQUENCE [LARGE SCALE GENOMIC DNA]</scope>
</reference>
<protein>
    <recommendedName>
        <fullName evidence="6">ABC-2 type transporter transmembrane domain-containing protein</fullName>
    </recommendedName>
</protein>
<evidence type="ECO:0000313" key="7">
    <source>
        <dbReference type="EMBL" id="VDM66124.1"/>
    </source>
</evidence>
<feature type="transmembrane region" description="Helical" evidence="5">
    <location>
        <begin position="290"/>
        <end position="314"/>
    </location>
</feature>
<evidence type="ECO:0000313" key="8">
    <source>
        <dbReference type="Proteomes" id="UP000270094"/>
    </source>
</evidence>
<keyword evidence="4 5" id="KW-0472">Membrane</keyword>
<dbReference type="GO" id="GO:0140359">
    <property type="term" value="F:ABC-type transporter activity"/>
    <property type="evidence" value="ECO:0007669"/>
    <property type="project" value="InterPro"/>
</dbReference>
<dbReference type="PANTHER" id="PTHR19229">
    <property type="entry name" value="ATP-BINDING CASSETTE TRANSPORTER SUBFAMILY A ABCA"/>
    <property type="match status" value="1"/>
</dbReference>
<keyword evidence="8" id="KW-1185">Reference proteome</keyword>
<gene>
    <name evidence="7" type="ORF">SVUK_LOCUS1122</name>
</gene>
<dbReference type="GO" id="GO:0005319">
    <property type="term" value="F:lipid transporter activity"/>
    <property type="evidence" value="ECO:0007669"/>
    <property type="project" value="TreeGrafter"/>
</dbReference>